<keyword evidence="4" id="KW-0804">Transcription</keyword>
<dbReference type="InterPro" id="IPR001138">
    <property type="entry name" value="Zn2Cys6_DnaBD"/>
</dbReference>
<evidence type="ECO:0000256" key="2">
    <source>
        <dbReference type="ARBA" id="ARBA00022723"/>
    </source>
</evidence>
<dbReference type="EMBL" id="JAGPXD010000006">
    <property type="protein sequence ID" value="KAH7349324.1"/>
    <property type="molecule type" value="Genomic_DNA"/>
</dbReference>
<dbReference type="SMART" id="SM00906">
    <property type="entry name" value="Fungal_trans"/>
    <property type="match status" value="1"/>
</dbReference>
<evidence type="ECO:0000256" key="3">
    <source>
        <dbReference type="ARBA" id="ARBA00023015"/>
    </source>
</evidence>
<feature type="domain" description="Zn(2)-C6 fungal-type" evidence="7">
    <location>
        <begin position="12"/>
        <end position="45"/>
    </location>
</feature>
<comment type="caution">
    <text evidence="8">The sequence shown here is derived from an EMBL/GenBank/DDBJ whole genome shotgun (WGS) entry which is preliminary data.</text>
</comment>
<dbReference type="GO" id="GO:0006351">
    <property type="term" value="P:DNA-templated transcription"/>
    <property type="evidence" value="ECO:0007669"/>
    <property type="project" value="InterPro"/>
</dbReference>
<dbReference type="CDD" id="cd12148">
    <property type="entry name" value="fungal_TF_MHR"/>
    <property type="match status" value="1"/>
</dbReference>
<dbReference type="InterPro" id="IPR007219">
    <property type="entry name" value="XnlR_reg_dom"/>
</dbReference>
<feature type="region of interest" description="Disordered" evidence="6">
    <location>
        <begin position="598"/>
        <end position="618"/>
    </location>
</feature>
<feature type="compositionally biased region" description="Basic and acidic residues" evidence="6">
    <location>
        <begin position="63"/>
        <end position="72"/>
    </location>
</feature>
<dbReference type="Pfam" id="PF00172">
    <property type="entry name" value="Zn_clus"/>
    <property type="match status" value="1"/>
</dbReference>
<dbReference type="GO" id="GO:0005634">
    <property type="term" value="C:nucleus"/>
    <property type="evidence" value="ECO:0007669"/>
    <property type="project" value="UniProtKB-SubCell"/>
</dbReference>
<dbReference type="PANTHER" id="PTHR47338">
    <property type="entry name" value="ZN(II)2CYS6 TRANSCRIPTION FACTOR (EUROFUNG)-RELATED"/>
    <property type="match status" value="1"/>
</dbReference>
<dbReference type="Gene3D" id="4.10.240.10">
    <property type="entry name" value="Zn(2)-C6 fungal-type DNA-binding domain"/>
    <property type="match status" value="1"/>
</dbReference>
<keyword evidence="3" id="KW-0805">Transcription regulation</keyword>
<dbReference type="PROSITE" id="PS00463">
    <property type="entry name" value="ZN2_CY6_FUNGAL_1"/>
    <property type="match status" value="1"/>
</dbReference>
<dbReference type="GO" id="GO:0000981">
    <property type="term" value="F:DNA-binding transcription factor activity, RNA polymerase II-specific"/>
    <property type="evidence" value="ECO:0007669"/>
    <property type="project" value="InterPro"/>
</dbReference>
<dbReference type="OrthoDB" id="5370478at2759"/>
<dbReference type="SMART" id="SM00066">
    <property type="entry name" value="GAL4"/>
    <property type="match status" value="1"/>
</dbReference>
<evidence type="ECO:0000256" key="6">
    <source>
        <dbReference type="SAM" id="MobiDB-lite"/>
    </source>
</evidence>
<dbReference type="InterPro" id="IPR036864">
    <property type="entry name" value="Zn2-C6_fun-type_DNA-bd_sf"/>
</dbReference>
<feature type="region of interest" description="Disordered" evidence="6">
    <location>
        <begin position="635"/>
        <end position="716"/>
    </location>
</feature>
<gene>
    <name evidence="8" type="ORF">B0T11DRAFT_232377</name>
</gene>
<organism evidence="8 9">
    <name type="scientific">Plectosphaerella cucumerina</name>
    <dbReference type="NCBI Taxonomy" id="40658"/>
    <lineage>
        <taxon>Eukaryota</taxon>
        <taxon>Fungi</taxon>
        <taxon>Dikarya</taxon>
        <taxon>Ascomycota</taxon>
        <taxon>Pezizomycotina</taxon>
        <taxon>Sordariomycetes</taxon>
        <taxon>Hypocreomycetidae</taxon>
        <taxon>Glomerellales</taxon>
        <taxon>Plectosphaerellaceae</taxon>
        <taxon>Plectosphaerella</taxon>
    </lineage>
</organism>
<proteinExistence type="predicted"/>
<evidence type="ECO:0000259" key="7">
    <source>
        <dbReference type="PROSITE" id="PS50048"/>
    </source>
</evidence>
<dbReference type="SUPFAM" id="SSF57701">
    <property type="entry name" value="Zn2/Cys6 DNA-binding domain"/>
    <property type="match status" value="1"/>
</dbReference>
<feature type="region of interest" description="Disordered" evidence="6">
    <location>
        <begin position="47"/>
        <end position="86"/>
    </location>
</feature>
<protein>
    <submittedName>
        <fullName evidence="8">Fungal-specific transcription factor domain-containing protein</fullName>
    </submittedName>
</protein>
<dbReference type="PANTHER" id="PTHR47338:SF5">
    <property type="entry name" value="ZN(II)2CYS6 TRANSCRIPTION FACTOR (EUROFUNG)"/>
    <property type="match status" value="1"/>
</dbReference>
<evidence type="ECO:0000313" key="8">
    <source>
        <dbReference type="EMBL" id="KAH7349324.1"/>
    </source>
</evidence>
<sequence length="784" mass="86962">MEGATRLRSSIACLRCRKSKIKCDNSGHLDTACENCIRSGHKCEWPEPAPPISRKSEPSIATRTDREAGPERKRPRKTGDAAQLDGQRHAEEILTAQFIDRDLWDKILITYRRHFSTELPFLHIPTVKSRIFDLLRGRKPANPDFNLVLLGLLALTARFHPDLVKYVEHLPQDRLGTQRPRGGRATKYEAVAASDFFAKALDTAMGSVMDAFTSATVERVQAWLMLGLHEWMSRNHGAGTGAWMYVGSAGRMAQALRLNCGDRSSSGGSRARPPLTEDIIIEREVRRRTMFSCFILDRLMSCGRDRVSFLRSEDLQIQLPCTDEDFDLSRTVRTSFLNCDGPADFRTTRNPNLLSRFVQLIDLWGDIFKHGYSGGRFKERTMPPWDPRSTFSRLQQRVELFEESLEIPDAFLGYSMSNYFRHDNGSSTYVLLHMLLAQCKIMLHREYIPFVPIKCEKPQGPIDEPTFPAETVPPGYWEASARELFKASRNIVNLIELCGDKLPHSSLTAFVIWSVAFVGLYARAFPQMDVEKYMVNVEDVRRPGDDAAADSATVGPTKTTFDALAKLAQYSGVAAAYVAQFQEVDEFFVKIVADHHRNAGRRGAGPHKLGVRHGGDTGGLEEWIKKADRLTSNGFIIEDERPLHPMDGSDRSRGSTRERSPSLGPDASQASTAARGPRPASSLVMGQHTPLVSAEGGTARFGQSPGQSVAVPETPADGQVEGVAAEGPIDWAVAPNMCLGTGFIGGDNIFGAFYDFSGQMPFDMWPTGPEAVDDGSPVRFAAEE</sequence>
<feature type="compositionally biased region" description="Basic and acidic residues" evidence="6">
    <location>
        <begin position="638"/>
        <end position="660"/>
    </location>
</feature>
<keyword evidence="2" id="KW-0479">Metal-binding</keyword>
<dbReference type="Pfam" id="PF04082">
    <property type="entry name" value="Fungal_trans"/>
    <property type="match status" value="1"/>
</dbReference>
<keyword evidence="5" id="KW-0539">Nucleus</keyword>
<dbReference type="GO" id="GO:0003677">
    <property type="term" value="F:DNA binding"/>
    <property type="evidence" value="ECO:0007669"/>
    <property type="project" value="InterPro"/>
</dbReference>
<keyword evidence="9" id="KW-1185">Reference proteome</keyword>
<reference evidence="8" key="1">
    <citation type="journal article" date="2021" name="Nat. Commun.">
        <title>Genetic determinants of endophytism in the Arabidopsis root mycobiome.</title>
        <authorList>
            <person name="Mesny F."/>
            <person name="Miyauchi S."/>
            <person name="Thiergart T."/>
            <person name="Pickel B."/>
            <person name="Atanasova L."/>
            <person name="Karlsson M."/>
            <person name="Huettel B."/>
            <person name="Barry K.W."/>
            <person name="Haridas S."/>
            <person name="Chen C."/>
            <person name="Bauer D."/>
            <person name="Andreopoulos W."/>
            <person name="Pangilinan J."/>
            <person name="LaButti K."/>
            <person name="Riley R."/>
            <person name="Lipzen A."/>
            <person name="Clum A."/>
            <person name="Drula E."/>
            <person name="Henrissat B."/>
            <person name="Kohler A."/>
            <person name="Grigoriev I.V."/>
            <person name="Martin F.M."/>
            <person name="Hacquard S."/>
        </authorList>
    </citation>
    <scope>NUCLEOTIDE SEQUENCE</scope>
    <source>
        <strain evidence="8">MPI-CAGE-AT-0016</strain>
    </source>
</reference>
<dbReference type="GO" id="GO:0008270">
    <property type="term" value="F:zinc ion binding"/>
    <property type="evidence" value="ECO:0007669"/>
    <property type="project" value="InterPro"/>
</dbReference>
<dbReference type="AlphaFoldDB" id="A0A8K0WZL4"/>
<evidence type="ECO:0000256" key="1">
    <source>
        <dbReference type="ARBA" id="ARBA00004123"/>
    </source>
</evidence>
<evidence type="ECO:0000256" key="5">
    <source>
        <dbReference type="ARBA" id="ARBA00023242"/>
    </source>
</evidence>
<dbReference type="Proteomes" id="UP000813385">
    <property type="component" value="Unassembled WGS sequence"/>
</dbReference>
<dbReference type="PROSITE" id="PS50048">
    <property type="entry name" value="ZN2_CY6_FUNGAL_2"/>
    <property type="match status" value="1"/>
</dbReference>
<evidence type="ECO:0000256" key="4">
    <source>
        <dbReference type="ARBA" id="ARBA00023163"/>
    </source>
</evidence>
<name>A0A8K0WZL4_9PEZI</name>
<dbReference type="CDD" id="cd00067">
    <property type="entry name" value="GAL4"/>
    <property type="match status" value="1"/>
</dbReference>
<evidence type="ECO:0000313" key="9">
    <source>
        <dbReference type="Proteomes" id="UP000813385"/>
    </source>
</evidence>
<dbReference type="InterPro" id="IPR050815">
    <property type="entry name" value="TF_fung"/>
</dbReference>
<comment type="subcellular location">
    <subcellularLocation>
        <location evidence="1">Nucleus</location>
    </subcellularLocation>
</comment>
<accession>A0A8K0WZL4</accession>